<dbReference type="Proteomes" id="UP001321543">
    <property type="component" value="Chromosome"/>
</dbReference>
<dbReference type="PANTHER" id="PTHR12526">
    <property type="entry name" value="GLYCOSYLTRANSFERASE"/>
    <property type="match status" value="1"/>
</dbReference>
<feature type="transmembrane region" description="Helical" evidence="3">
    <location>
        <begin position="78"/>
        <end position="97"/>
    </location>
</feature>
<reference evidence="6" key="1">
    <citation type="journal article" date="2019" name="Int. J. Syst. Evol. Microbiol.">
        <title>The Global Catalogue of Microorganisms (GCM) 10K type strain sequencing project: providing services to taxonomists for standard genome sequencing and annotation.</title>
        <authorList>
            <consortium name="The Broad Institute Genomics Platform"/>
            <consortium name="The Broad Institute Genome Sequencing Center for Infectious Disease"/>
            <person name="Wu L."/>
            <person name="Ma J."/>
        </authorList>
    </citation>
    <scope>NUCLEOTIDE SEQUENCE [LARGE SCALE GENOMIC DNA]</scope>
    <source>
        <strain evidence="6">NBRC 106310</strain>
    </source>
</reference>
<evidence type="ECO:0000259" key="4">
    <source>
        <dbReference type="Pfam" id="PF13439"/>
    </source>
</evidence>
<dbReference type="Gene3D" id="3.40.50.2000">
    <property type="entry name" value="Glycogen Phosphorylase B"/>
    <property type="match status" value="2"/>
</dbReference>
<keyword evidence="3" id="KW-0812">Transmembrane</keyword>
<keyword evidence="2" id="KW-0808">Transferase</keyword>
<evidence type="ECO:0000256" key="2">
    <source>
        <dbReference type="ARBA" id="ARBA00022679"/>
    </source>
</evidence>
<protein>
    <recommendedName>
        <fullName evidence="4">Glycosyltransferase subfamily 4-like N-terminal domain-containing protein</fullName>
    </recommendedName>
</protein>
<keyword evidence="6" id="KW-1185">Reference proteome</keyword>
<dbReference type="Pfam" id="PF13692">
    <property type="entry name" value="Glyco_trans_1_4"/>
    <property type="match status" value="1"/>
</dbReference>
<keyword evidence="1" id="KW-0328">Glycosyltransferase</keyword>
<organism evidence="5 6">
    <name type="scientific">Microbacterium suwonense</name>
    <dbReference type="NCBI Taxonomy" id="683047"/>
    <lineage>
        <taxon>Bacteria</taxon>
        <taxon>Bacillati</taxon>
        <taxon>Actinomycetota</taxon>
        <taxon>Actinomycetes</taxon>
        <taxon>Micrococcales</taxon>
        <taxon>Microbacteriaceae</taxon>
        <taxon>Microbacterium</taxon>
    </lineage>
</organism>
<evidence type="ECO:0000313" key="6">
    <source>
        <dbReference type="Proteomes" id="UP001321543"/>
    </source>
</evidence>
<keyword evidence="3" id="KW-1133">Transmembrane helix</keyword>
<keyword evidence="3" id="KW-0472">Membrane</keyword>
<evidence type="ECO:0000256" key="1">
    <source>
        <dbReference type="ARBA" id="ARBA00022676"/>
    </source>
</evidence>
<dbReference type="PANTHER" id="PTHR12526:SF510">
    <property type="entry name" value="D-INOSITOL 3-PHOSPHATE GLYCOSYLTRANSFERASE"/>
    <property type="match status" value="1"/>
</dbReference>
<evidence type="ECO:0000313" key="5">
    <source>
        <dbReference type="EMBL" id="BDZ39223.1"/>
    </source>
</evidence>
<dbReference type="Pfam" id="PF13439">
    <property type="entry name" value="Glyco_transf_4"/>
    <property type="match status" value="1"/>
</dbReference>
<proteinExistence type="predicted"/>
<gene>
    <name evidence="5" type="ORF">GCM10025863_18370</name>
</gene>
<dbReference type="SUPFAM" id="SSF53756">
    <property type="entry name" value="UDP-Glycosyltransferase/glycogen phosphorylase"/>
    <property type="match status" value="1"/>
</dbReference>
<name>A0ABM8FU67_9MICO</name>
<dbReference type="InterPro" id="IPR028098">
    <property type="entry name" value="Glyco_trans_4-like_N"/>
</dbReference>
<accession>A0ABM8FU67</accession>
<sequence>MHVISRLIPGGVERRTLELIRFTHGEGIEHHVLVSSGQRGTLDDDYRAAGVRLHYLPVQSVFFVFRFVILLRRLGISVLHSNIMYTSGLLLFGAWIARVPRRIAHFQSDGQKVGISWLKLARHRVLREMIGLFATKIVGLTPDNLTLAWNPNWRDDSRCEVVVNGVQTSEFAVGERSAMLGMPEAVPIVVHVGRGDLPTKNREKAARVISALTTRLPDCQLVFVGRDGRDAEEAETHRKGILAELSPGVDSSRVRFVGEVDNVSDYLAAADLFLFTSTLEGLPGVVIEALASGLPVVSSDLPGVRYIVESVPGLPIRLLDPDQGDESWATAIVELLDESAEGSRAARAEQIVGTPFDIQESARGYVNLWTAPGQAPSDGFQS</sequence>
<feature type="domain" description="Glycosyltransferase subfamily 4-like N-terminal" evidence="4">
    <location>
        <begin position="9"/>
        <end position="168"/>
    </location>
</feature>
<dbReference type="EMBL" id="AP027728">
    <property type="protein sequence ID" value="BDZ39223.1"/>
    <property type="molecule type" value="Genomic_DNA"/>
</dbReference>
<evidence type="ECO:0000256" key="3">
    <source>
        <dbReference type="SAM" id="Phobius"/>
    </source>
</evidence>
<dbReference type="RefSeq" id="WP_286303129.1">
    <property type="nucleotide sequence ID" value="NZ_AP027728.1"/>
</dbReference>